<dbReference type="Proteomes" id="UP000182486">
    <property type="component" value="Unassembled WGS sequence"/>
</dbReference>
<dbReference type="AlphaFoldDB" id="A0A1K0FEI9"/>
<comment type="caution">
    <text evidence="2">The sequence shown here is derived from an EMBL/GenBank/DDBJ whole genome shotgun (WGS) entry which is preliminary data.</text>
</comment>
<protein>
    <submittedName>
        <fullName evidence="2">Uncharacterized protein</fullName>
    </submittedName>
</protein>
<evidence type="ECO:0000313" key="3">
    <source>
        <dbReference type="Proteomes" id="UP000182486"/>
    </source>
</evidence>
<accession>A0A1K0FEI9</accession>
<organism evidence="2 3">
    <name type="scientific">Couchioplanes caeruleus subsp. caeruleus</name>
    <dbReference type="NCBI Taxonomy" id="56427"/>
    <lineage>
        <taxon>Bacteria</taxon>
        <taxon>Bacillati</taxon>
        <taxon>Actinomycetota</taxon>
        <taxon>Actinomycetes</taxon>
        <taxon>Micromonosporales</taxon>
        <taxon>Micromonosporaceae</taxon>
        <taxon>Couchioplanes</taxon>
    </lineage>
</organism>
<feature type="compositionally biased region" description="Basic and acidic residues" evidence="1">
    <location>
        <begin position="87"/>
        <end position="100"/>
    </location>
</feature>
<name>A0A1K0FEI9_9ACTN</name>
<reference evidence="2 3" key="1">
    <citation type="submission" date="2016-09" db="EMBL/GenBank/DDBJ databases">
        <title>Couchioplanes caeruleus draft genome sequence.</title>
        <authorList>
            <person name="Sheehan J."/>
            <person name="Caffrey P."/>
        </authorList>
    </citation>
    <scope>NUCLEOTIDE SEQUENCE [LARGE SCALE GENOMIC DNA]</scope>
    <source>
        <strain evidence="2 3">DSM 43634</strain>
    </source>
</reference>
<dbReference type="EMBL" id="MEIA01000423">
    <property type="protein sequence ID" value="OJF11241.1"/>
    <property type="molecule type" value="Genomic_DNA"/>
</dbReference>
<proteinExistence type="predicted"/>
<feature type="region of interest" description="Disordered" evidence="1">
    <location>
        <begin position="1"/>
        <end position="100"/>
    </location>
</feature>
<evidence type="ECO:0000313" key="2">
    <source>
        <dbReference type="EMBL" id="OJF11241.1"/>
    </source>
</evidence>
<sequence length="100" mass="10776">MPPATADTEPPPPAQKGRSAALRKAARRHTSLSHKDRRELLGVASTAPLADEEEQANAAMVQPPLEPNDFALHPERSLMSPQMTPHEAAHGDEHAGEHPL</sequence>
<feature type="compositionally biased region" description="Pro residues" evidence="1">
    <location>
        <begin position="1"/>
        <end position="14"/>
    </location>
</feature>
<keyword evidence="3" id="KW-1185">Reference proteome</keyword>
<evidence type="ECO:0000256" key="1">
    <source>
        <dbReference type="SAM" id="MobiDB-lite"/>
    </source>
</evidence>
<gene>
    <name evidence="2" type="ORF">BG844_27665</name>
</gene>